<keyword evidence="9 10" id="KW-0807">Transducer</keyword>
<feature type="transmembrane region" description="Helical" evidence="10">
    <location>
        <begin position="202"/>
        <end position="221"/>
    </location>
</feature>
<comment type="caution">
    <text evidence="10">Lacks conserved residue(s) required for the propagation of feature annotation.</text>
</comment>
<name>A0A6G1LNZ8_9HYME</name>
<comment type="subcellular location">
    <subcellularLocation>
        <location evidence="1 10">Cell membrane</location>
        <topology evidence="1 10">Multi-pass membrane protein</topology>
    </subcellularLocation>
</comment>
<dbReference type="PANTHER" id="PTHR21137:SF35">
    <property type="entry name" value="ODORANT RECEPTOR 19A-RELATED"/>
    <property type="match status" value="1"/>
</dbReference>
<evidence type="ECO:0000256" key="1">
    <source>
        <dbReference type="ARBA" id="ARBA00004651"/>
    </source>
</evidence>
<dbReference type="PANTHER" id="PTHR21137">
    <property type="entry name" value="ODORANT RECEPTOR"/>
    <property type="match status" value="1"/>
</dbReference>
<feature type="transmembrane region" description="Helical" evidence="10">
    <location>
        <begin position="314"/>
        <end position="334"/>
    </location>
</feature>
<evidence type="ECO:0000313" key="12">
    <source>
        <dbReference type="Proteomes" id="UP000479987"/>
    </source>
</evidence>
<dbReference type="Proteomes" id="UP000479987">
    <property type="component" value="Unassembled WGS sequence"/>
</dbReference>
<feature type="transmembrane region" description="Helical" evidence="10">
    <location>
        <begin position="90"/>
        <end position="109"/>
    </location>
</feature>
<dbReference type="Pfam" id="PF02949">
    <property type="entry name" value="7tm_6"/>
    <property type="match status" value="1"/>
</dbReference>
<evidence type="ECO:0000256" key="3">
    <source>
        <dbReference type="ARBA" id="ARBA00022606"/>
    </source>
</evidence>
<evidence type="ECO:0000256" key="8">
    <source>
        <dbReference type="ARBA" id="ARBA00023170"/>
    </source>
</evidence>
<dbReference type="GO" id="GO:0005886">
    <property type="term" value="C:plasma membrane"/>
    <property type="evidence" value="ECO:0007669"/>
    <property type="project" value="UniProtKB-SubCell"/>
</dbReference>
<keyword evidence="8 10" id="KW-0675">Receptor</keyword>
<keyword evidence="3 10" id="KW-0716">Sensory transduction</keyword>
<accession>A0A6G1LNZ8</accession>
<dbReference type="EMBL" id="SGBU01000041">
    <property type="protein sequence ID" value="KAF3054348.1"/>
    <property type="molecule type" value="Genomic_DNA"/>
</dbReference>
<evidence type="ECO:0000256" key="6">
    <source>
        <dbReference type="ARBA" id="ARBA00022989"/>
    </source>
</evidence>
<evidence type="ECO:0000256" key="7">
    <source>
        <dbReference type="ARBA" id="ARBA00023136"/>
    </source>
</evidence>
<reference evidence="11 12" key="1">
    <citation type="submission" date="2019-08" db="EMBL/GenBank/DDBJ databases">
        <title>High quality draft denovo assembly of Nylanderia fulva.</title>
        <authorList>
            <person name="Vargo E.L."/>
            <person name="Tarone A.M."/>
            <person name="Konganti K.R."/>
        </authorList>
    </citation>
    <scope>NUCLEOTIDE SEQUENCE [LARGE SCALE GENOMIC DNA]</scope>
    <source>
        <strain evidence="11">TAMU-Nful-2015</strain>
        <tissue evidence="11">Whole body</tissue>
    </source>
</reference>
<gene>
    <name evidence="11" type="primary">Or-032</name>
    <name evidence="11" type="synonym">Nful_v1.0-Or-032</name>
    <name evidence="11" type="ORF">NFUL_NFUL000343</name>
</gene>
<dbReference type="AlphaFoldDB" id="A0A6G1LNZ8"/>
<comment type="caution">
    <text evidence="11">The sequence shown here is derived from an EMBL/GenBank/DDBJ whole genome shotgun (WGS) entry which is preliminary data.</text>
</comment>
<keyword evidence="5 10" id="KW-0552">Olfaction</keyword>
<evidence type="ECO:0000256" key="5">
    <source>
        <dbReference type="ARBA" id="ARBA00022725"/>
    </source>
</evidence>
<organism evidence="11 12">
    <name type="scientific">Nylanderia fulva</name>
    <dbReference type="NCBI Taxonomy" id="613905"/>
    <lineage>
        <taxon>Eukaryota</taxon>
        <taxon>Metazoa</taxon>
        <taxon>Ecdysozoa</taxon>
        <taxon>Arthropoda</taxon>
        <taxon>Hexapoda</taxon>
        <taxon>Insecta</taxon>
        <taxon>Pterygota</taxon>
        <taxon>Neoptera</taxon>
        <taxon>Endopterygota</taxon>
        <taxon>Hymenoptera</taxon>
        <taxon>Apocrita</taxon>
        <taxon>Aculeata</taxon>
        <taxon>Formicoidea</taxon>
        <taxon>Formicidae</taxon>
        <taxon>Formicinae</taxon>
        <taxon>Nylanderia</taxon>
    </lineage>
</organism>
<dbReference type="GO" id="GO:0004984">
    <property type="term" value="F:olfactory receptor activity"/>
    <property type="evidence" value="ECO:0007669"/>
    <property type="project" value="InterPro"/>
</dbReference>
<keyword evidence="7 10" id="KW-0472">Membrane</keyword>
<dbReference type="GO" id="GO:0007165">
    <property type="term" value="P:signal transduction"/>
    <property type="evidence" value="ECO:0007669"/>
    <property type="project" value="UniProtKB-KW"/>
</dbReference>
<evidence type="ECO:0000256" key="9">
    <source>
        <dbReference type="ARBA" id="ARBA00023224"/>
    </source>
</evidence>
<keyword evidence="4 10" id="KW-0812">Transmembrane</keyword>
<protein>
    <recommendedName>
        <fullName evidence="10">Odorant receptor</fullName>
    </recommendedName>
</protein>
<feature type="transmembrane region" description="Helical" evidence="10">
    <location>
        <begin position="147"/>
        <end position="172"/>
    </location>
</feature>
<sequence length="410" mass="47132">MRKKIYISGDIKETRACTLSNFDFKWAVKLNRYILTPVGLWPESKQTTWKKYTCNLRTFITFILVLFVILIPAIHSLIRIHGDIISMIDNLQFTIPTIAVMLRIAIFWWKKKALSSLMDMIAEDWIKPKAPWEKIIMITRAQTARTIITIMYGMMGMSFIVAICLPLCGFSLRYEANNTGKQLPLQTLYYVYDTTKSPQYEFTFIIQTISMIVGVLPYTGIDNFLSLLVFHICGQLDILKYHIMHLDKFGNYTKALKSCVMDHTRIIRAIGIVEDTFNLMLLALLLYFGILFAFYGFFILNILNDDNSLSISRLLYIITFVVTMSGHMCAYCAVGEILISQCNRIHYAAYSNKWYTLNPKDARNIIFLLIRTNEPICLTAGKMFPMTMATFSSLIKTSAGYVSVLLTTRT</sequence>
<feature type="transmembrane region" description="Helical" evidence="10">
    <location>
        <begin position="277"/>
        <end position="302"/>
    </location>
</feature>
<dbReference type="InterPro" id="IPR004117">
    <property type="entry name" value="7tm6_olfct_rcpt"/>
</dbReference>
<proteinExistence type="inferred from homology"/>
<evidence type="ECO:0000256" key="2">
    <source>
        <dbReference type="ARBA" id="ARBA00022475"/>
    </source>
</evidence>
<evidence type="ECO:0000256" key="10">
    <source>
        <dbReference type="RuleBase" id="RU351113"/>
    </source>
</evidence>
<evidence type="ECO:0000256" key="4">
    <source>
        <dbReference type="ARBA" id="ARBA00022692"/>
    </source>
</evidence>
<keyword evidence="12" id="KW-1185">Reference proteome</keyword>
<dbReference type="GO" id="GO:0005549">
    <property type="term" value="F:odorant binding"/>
    <property type="evidence" value="ECO:0007669"/>
    <property type="project" value="InterPro"/>
</dbReference>
<keyword evidence="6 10" id="KW-1133">Transmembrane helix</keyword>
<keyword evidence="2" id="KW-1003">Cell membrane</keyword>
<comment type="similarity">
    <text evidence="10">Belongs to the insect chemoreceptor superfamily. Heteromeric odorant receptor channel (TC 1.A.69) family.</text>
</comment>
<feature type="transmembrane region" description="Helical" evidence="10">
    <location>
        <begin position="59"/>
        <end position="78"/>
    </location>
</feature>
<evidence type="ECO:0000313" key="11">
    <source>
        <dbReference type="EMBL" id="KAF3054348.1"/>
    </source>
</evidence>